<dbReference type="EMBL" id="BMAT01000833">
    <property type="protein sequence ID" value="GFR74118.1"/>
    <property type="molecule type" value="Genomic_DNA"/>
</dbReference>
<keyword evidence="3" id="KW-1185">Reference proteome</keyword>
<feature type="region of interest" description="Disordered" evidence="1">
    <location>
        <begin position="34"/>
        <end position="86"/>
    </location>
</feature>
<dbReference type="Proteomes" id="UP000762676">
    <property type="component" value="Unassembled WGS sequence"/>
</dbReference>
<name>A0AAV4FN22_9GAST</name>
<gene>
    <name evidence="2" type="ORF">ElyMa_000422300</name>
</gene>
<evidence type="ECO:0000313" key="2">
    <source>
        <dbReference type="EMBL" id="GFR74118.1"/>
    </source>
</evidence>
<reference evidence="2 3" key="1">
    <citation type="journal article" date="2021" name="Elife">
        <title>Chloroplast acquisition without the gene transfer in kleptoplastic sea slugs, Plakobranchus ocellatus.</title>
        <authorList>
            <person name="Maeda T."/>
            <person name="Takahashi S."/>
            <person name="Yoshida T."/>
            <person name="Shimamura S."/>
            <person name="Takaki Y."/>
            <person name="Nagai Y."/>
            <person name="Toyoda A."/>
            <person name="Suzuki Y."/>
            <person name="Arimoto A."/>
            <person name="Ishii H."/>
            <person name="Satoh N."/>
            <person name="Nishiyama T."/>
            <person name="Hasebe M."/>
            <person name="Maruyama T."/>
            <person name="Minagawa J."/>
            <person name="Obokata J."/>
            <person name="Shigenobu S."/>
        </authorList>
    </citation>
    <scope>NUCLEOTIDE SEQUENCE [LARGE SCALE GENOMIC DNA]</scope>
</reference>
<feature type="compositionally biased region" description="Polar residues" evidence="1">
    <location>
        <begin position="54"/>
        <end position="86"/>
    </location>
</feature>
<protein>
    <submittedName>
        <fullName evidence="2">Uncharacterized protein</fullName>
    </submittedName>
</protein>
<accession>A0AAV4FN22</accession>
<evidence type="ECO:0000256" key="1">
    <source>
        <dbReference type="SAM" id="MobiDB-lite"/>
    </source>
</evidence>
<evidence type="ECO:0000313" key="3">
    <source>
        <dbReference type="Proteomes" id="UP000762676"/>
    </source>
</evidence>
<dbReference type="AlphaFoldDB" id="A0AAV4FN22"/>
<sequence length="86" mass="9347">MQVTAGVTACGQRRPVSSTRSLNETRCVCLRSLVSPGRGEDPHPQQPSGAKRTSGYQDRQLTRTARWTEATTKQRCAEVTSTAKVG</sequence>
<organism evidence="2 3">
    <name type="scientific">Elysia marginata</name>
    <dbReference type="NCBI Taxonomy" id="1093978"/>
    <lineage>
        <taxon>Eukaryota</taxon>
        <taxon>Metazoa</taxon>
        <taxon>Spiralia</taxon>
        <taxon>Lophotrochozoa</taxon>
        <taxon>Mollusca</taxon>
        <taxon>Gastropoda</taxon>
        <taxon>Heterobranchia</taxon>
        <taxon>Euthyneura</taxon>
        <taxon>Panpulmonata</taxon>
        <taxon>Sacoglossa</taxon>
        <taxon>Placobranchoidea</taxon>
        <taxon>Plakobranchidae</taxon>
        <taxon>Elysia</taxon>
    </lineage>
</organism>
<comment type="caution">
    <text evidence="2">The sequence shown here is derived from an EMBL/GenBank/DDBJ whole genome shotgun (WGS) entry which is preliminary data.</text>
</comment>
<proteinExistence type="predicted"/>